<dbReference type="SUPFAM" id="SSF53335">
    <property type="entry name" value="S-adenosyl-L-methionine-dependent methyltransferases"/>
    <property type="match status" value="1"/>
</dbReference>
<dbReference type="Gene3D" id="1.10.150.470">
    <property type="match status" value="1"/>
</dbReference>
<protein>
    <submittedName>
        <fullName evidence="3">Class I SAM-dependent methyltransferase</fullName>
    </submittedName>
</protein>
<evidence type="ECO:0000313" key="4">
    <source>
        <dbReference type="Proteomes" id="UP000588491"/>
    </source>
</evidence>
<dbReference type="GO" id="GO:0032259">
    <property type="term" value="P:methylation"/>
    <property type="evidence" value="ECO:0007669"/>
    <property type="project" value="UniProtKB-KW"/>
</dbReference>
<dbReference type="InterPro" id="IPR003356">
    <property type="entry name" value="DNA_methylase_A-5"/>
</dbReference>
<gene>
    <name evidence="3" type="ORF">HHU08_17675</name>
</gene>
<dbReference type="InterPro" id="IPR048375">
    <property type="entry name" value="YtxK-like_N"/>
</dbReference>
<dbReference type="GO" id="GO:0008170">
    <property type="term" value="F:N-methyltransferase activity"/>
    <property type="evidence" value="ECO:0007669"/>
    <property type="project" value="InterPro"/>
</dbReference>
<dbReference type="Proteomes" id="UP000588491">
    <property type="component" value="Unassembled WGS sequence"/>
</dbReference>
<dbReference type="PRINTS" id="PR00507">
    <property type="entry name" value="N12N6MTFRASE"/>
</dbReference>
<organism evidence="3 4">
    <name type="scientific">Niallia alba</name>
    <dbReference type="NCBI Taxonomy" id="2729105"/>
    <lineage>
        <taxon>Bacteria</taxon>
        <taxon>Bacillati</taxon>
        <taxon>Bacillota</taxon>
        <taxon>Bacilli</taxon>
        <taxon>Bacillales</taxon>
        <taxon>Bacillaceae</taxon>
        <taxon>Niallia</taxon>
    </lineage>
</organism>
<dbReference type="PANTHER" id="PTHR41313">
    <property type="entry name" value="ADENINE-SPECIFIC METHYLTRANSFERASE"/>
    <property type="match status" value="1"/>
</dbReference>
<feature type="domain" description="DNA methylase adenine-specific" evidence="1">
    <location>
        <begin position="97"/>
        <end position="309"/>
    </location>
</feature>
<dbReference type="RefSeq" id="WP_169188970.1">
    <property type="nucleotide sequence ID" value="NZ_JABBPK010000001.1"/>
</dbReference>
<dbReference type="CDD" id="cd02440">
    <property type="entry name" value="AdoMet_MTases"/>
    <property type="match status" value="1"/>
</dbReference>
<dbReference type="Pfam" id="PF21106">
    <property type="entry name" value="YtxK_like"/>
    <property type="match status" value="1"/>
</dbReference>
<evidence type="ECO:0000259" key="1">
    <source>
        <dbReference type="Pfam" id="PF02384"/>
    </source>
</evidence>
<name>A0A7Y0PN79_9BACI</name>
<accession>A0A7Y0PN79</accession>
<keyword evidence="4" id="KW-1185">Reference proteome</keyword>
<sequence>MNISPVEELFTVFNETALIIQEELEYTYLESLALSGENIFQEAILQEELSELSKKRLRKSYEAIKLAKYTKEEIRKAFQLVILKGMKESTQPNHQMTPDSIGILFGYLVQKFYVKEDLRLLDLAVGTGNLLTTVMNYQQGKNLAAYGVDIDDLLLQLALVNANLQEQQVEFYNQDSLEHLFIDPVDVVVSDLPVGYYPNDVRANEFKVKAENGHTYAHHLFIEQSMNYLKPGGYAFFVIPNNLFESEQADKLHEYIKEEVHIQGILQLPETLFKNKQSAKSILILQKKGNNIVAPKQVLLAKVPRLSNMPAMEKVLSEMDTWIKQNKQE</sequence>
<dbReference type="PIRSF" id="PIRSF026567">
    <property type="entry name" value="Adenine_mtase_bact_prd"/>
    <property type="match status" value="1"/>
</dbReference>
<feature type="domain" description="YtxK-like N-terminal helical" evidence="2">
    <location>
        <begin position="7"/>
        <end position="86"/>
    </location>
</feature>
<dbReference type="InterPro" id="IPR052933">
    <property type="entry name" value="DNA_Protect_Modify"/>
</dbReference>
<dbReference type="GO" id="GO:0003677">
    <property type="term" value="F:DNA binding"/>
    <property type="evidence" value="ECO:0007669"/>
    <property type="project" value="InterPro"/>
</dbReference>
<keyword evidence="3" id="KW-0808">Transferase</keyword>
<dbReference type="AlphaFoldDB" id="A0A7Y0PN79"/>
<dbReference type="PANTHER" id="PTHR41313:SF1">
    <property type="entry name" value="DNA METHYLASE ADENINE-SPECIFIC DOMAIN-CONTAINING PROTEIN"/>
    <property type="match status" value="1"/>
</dbReference>
<dbReference type="InterPro" id="IPR016843">
    <property type="entry name" value="S-AdoMet-dep_Ade-MeTrfase_prd"/>
</dbReference>
<reference evidence="3 4" key="1">
    <citation type="submission" date="2020-04" db="EMBL/GenBank/DDBJ databases">
        <title>Bacillus sp. UniB3 isolated from commercial digestive syrup.</title>
        <authorList>
            <person name="Thorat V."/>
            <person name="Kirdat K."/>
            <person name="Tiwarekar B."/>
            <person name="Yadav A."/>
        </authorList>
    </citation>
    <scope>NUCLEOTIDE SEQUENCE [LARGE SCALE GENOMIC DNA]</scope>
    <source>
        <strain evidence="3 4">UniB3</strain>
    </source>
</reference>
<comment type="caution">
    <text evidence="3">The sequence shown here is derived from an EMBL/GenBank/DDBJ whole genome shotgun (WGS) entry which is preliminary data.</text>
</comment>
<evidence type="ECO:0000313" key="3">
    <source>
        <dbReference type="EMBL" id="NMO78813.1"/>
    </source>
</evidence>
<evidence type="ECO:0000259" key="2">
    <source>
        <dbReference type="Pfam" id="PF21106"/>
    </source>
</evidence>
<dbReference type="Gene3D" id="3.40.50.150">
    <property type="entry name" value="Vaccinia Virus protein VP39"/>
    <property type="match status" value="1"/>
</dbReference>
<dbReference type="EMBL" id="JABBPK010000001">
    <property type="protein sequence ID" value="NMO78813.1"/>
    <property type="molecule type" value="Genomic_DNA"/>
</dbReference>
<dbReference type="Pfam" id="PF02384">
    <property type="entry name" value="N6_Mtase"/>
    <property type="match status" value="1"/>
</dbReference>
<proteinExistence type="predicted"/>
<keyword evidence="3" id="KW-0489">Methyltransferase</keyword>
<dbReference type="InterPro" id="IPR029063">
    <property type="entry name" value="SAM-dependent_MTases_sf"/>
</dbReference>